<keyword evidence="2" id="KW-0560">Oxidoreductase</keyword>
<dbReference type="Pfam" id="PF13561">
    <property type="entry name" value="adh_short_C2"/>
    <property type="match status" value="1"/>
</dbReference>
<dbReference type="InterPro" id="IPR036291">
    <property type="entry name" value="NAD(P)-bd_dom_sf"/>
</dbReference>
<dbReference type="RefSeq" id="WP_158446480.1">
    <property type="nucleotide sequence ID" value="NZ_JAOAOS010000001.1"/>
</dbReference>
<evidence type="ECO:0000313" key="3">
    <source>
        <dbReference type="Proteomes" id="UP001595976"/>
    </source>
</evidence>
<dbReference type="Proteomes" id="UP001595976">
    <property type="component" value="Unassembled WGS sequence"/>
</dbReference>
<evidence type="ECO:0000313" key="2">
    <source>
        <dbReference type="EMBL" id="MFC5292377.1"/>
    </source>
</evidence>
<dbReference type="InterPro" id="IPR020904">
    <property type="entry name" value="Sc_DH/Rdtase_CS"/>
</dbReference>
<gene>
    <name evidence="2" type="ORF">ACFPK2_05150</name>
</gene>
<dbReference type="PROSITE" id="PS00061">
    <property type="entry name" value="ADH_SHORT"/>
    <property type="match status" value="1"/>
</dbReference>
<dbReference type="PRINTS" id="PR00080">
    <property type="entry name" value="SDRFAMILY"/>
</dbReference>
<dbReference type="CDD" id="cd05233">
    <property type="entry name" value="SDR_c"/>
    <property type="match status" value="1"/>
</dbReference>
<dbReference type="PANTHER" id="PTHR42879">
    <property type="entry name" value="3-OXOACYL-(ACYL-CARRIER-PROTEIN) REDUCTASE"/>
    <property type="match status" value="1"/>
</dbReference>
<comment type="similarity">
    <text evidence="1">Belongs to the short-chain dehydrogenases/reductases (SDR) family.</text>
</comment>
<protein>
    <submittedName>
        <fullName evidence="2">SDR family NAD(P)-dependent oxidoreductase</fullName>
        <ecNumber evidence="2">1.1.1.-</ecNumber>
    </submittedName>
</protein>
<name>A0ABW0EYM1_9HYPH</name>
<organism evidence="2 3">
    <name type="scientific">Bosea minatitlanensis</name>
    <dbReference type="NCBI Taxonomy" id="128782"/>
    <lineage>
        <taxon>Bacteria</taxon>
        <taxon>Pseudomonadati</taxon>
        <taxon>Pseudomonadota</taxon>
        <taxon>Alphaproteobacteria</taxon>
        <taxon>Hyphomicrobiales</taxon>
        <taxon>Boseaceae</taxon>
        <taxon>Bosea</taxon>
    </lineage>
</organism>
<evidence type="ECO:0000256" key="1">
    <source>
        <dbReference type="ARBA" id="ARBA00006484"/>
    </source>
</evidence>
<dbReference type="SUPFAM" id="SSF51735">
    <property type="entry name" value="NAD(P)-binding Rossmann-fold domains"/>
    <property type="match status" value="1"/>
</dbReference>
<dbReference type="PRINTS" id="PR00081">
    <property type="entry name" value="GDHRDH"/>
</dbReference>
<dbReference type="InterPro" id="IPR002347">
    <property type="entry name" value="SDR_fam"/>
</dbReference>
<dbReference type="GO" id="GO:0016491">
    <property type="term" value="F:oxidoreductase activity"/>
    <property type="evidence" value="ECO:0007669"/>
    <property type="project" value="UniProtKB-KW"/>
</dbReference>
<dbReference type="PANTHER" id="PTHR42879:SF2">
    <property type="entry name" value="3-OXOACYL-[ACYL-CARRIER-PROTEIN] REDUCTASE FABG"/>
    <property type="match status" value="1"/>
</dbReference>
<dbReference type="Gene3D" id="3.40.50.720">
    <property type="entry name" value="NAD(P)-binding Rossmann-like Domain"/>
    <property type="match status" value="1"/>
</dbReference>
<dbReference type="EMBL" id="JBHSLI010000001">
    <property type="protein sequence ID" value="MFC5292377.1"/>
    <property type="molecule type" value="Genomic_DNA"/>
</dbReference>
<dbReference type="InterPro" id="IPR050259">
    <property type="entry name" value="SDR"/>
</dbReference>
<keyword evidence="3" id="KW-1185">Reference proteome</keyword>
<dbReference type="EC" id="1.1.1.-" evidence="2"/>
<comment type="caution">
    <text evidence="2">The sequence shown here is derived from an EMBL/GenBank/DDBJ whole genome shotgun (WGS) entry which is preliminary data.</text>
</comment>
<accession>A0ABW0EYM1</accession>
<sequence length="246" mass="25584">MSQQTDMPIALVTGAARGIGLATAERLAADGFHVVMTDVDRQAVEASAAALAEAGSSVEAQELDIRDERACDALLNRCSRVDALVNNAGIFEVKKTADLTTDDFRRMFDINVIGMFVLARGAAARMTASGRIVNIASRAYLGAVDYAHYVSSKAAVVGLTRALALELAPRGILVNAIAPGVIDTPILAAWSDEARAKLATAQPVGRLGRPEDIAAMVSFLASAKTGFITGQTILVDGGRSLGGLAT</sequence>
<proteinExistence type="inferred from homology"/>
<reference evidence="3" key="1">
    <citation type="journal article" date="2019" name="Int. J. Syst. Evol. Microbiol.">
        <title>The Global Catalogue of Microorganisms (GCM) 10K type strain sequencing project: providing services to taxonomists for standard genome sequencing and annotation.</title>
        <authorList>
            <consortium name="The Broad Institute Genomics Platform"/>
            <consortium name="The Broad Institute Genome Sequencing Center for Infectious Disease"/>
            <person name="Wu L."/>
            <person name="Ma J."/>
        </authorList>
    </citation>
    <scope>NUCLEOTIDE SEQUENCE [LARGE SCALE GENOMIC DNA]</scope>
    <source>
        <strain evidence="3">CGMCC 1.15643</strain>
    </source>
</reference>